<proteinExistence type="predicted"/>
<evidence type="ECO:0000313" key="2">
    <source>
        <dbReference type="EMBL" id="QIK41675.1"/>
    </source>
</evidence>
<dbReference type="KEGG" id="mon:G8E03_13495"/>
<dbReference type="EMBL" id="CP049811">
    <property type="protein sequence ID" value="QIK41675.1"/>
    <property type="molecule type" value="Genomic_DNA"/>
</dbReference>
<evidence type="ECO:0000313" key="3">
    <source>
        <dbReference type="Proteomes" id="UP000500791"/>
    </source>
</evidence>
<name>A0A6G7VP79_9RHOB</name>
<evidence type="ECO:0000256" key="1">
    <source>
        <dbReference type="SAM" id="SignalP"/>
    </source>
</evidence>
<sequence>MLKTLLATAAMTFIAGAAYACPNIGFSGPTINASATQLYSAQNYNVTAGGSSDVSRCGIRTYNGVSPTGWVAQSPDFELNYYKDANYSLELRVVSNCDSVLLINDGDGDWFFDDDSNGSSANDALLHINNPASGTYDIWIGTFGPQTCAAQLQIETY</sequence>
<feature type="signal peptide" evidence="1">
    <location>
        <begin position="1"/>
        <end position="20"/>
    </location>
</feature>
<evidence type="ECO:0008006" key="4">
    <source>
        <dbReference type="Google" id="ProtNLM"/>
    </source>
</evidence>
<reference evidence="2 3" key="1">
    <citation type="submission" date="2020-03" db="EMBL/GenBank/DDBJ databases">
        <title>Complete genome sequence of Monaibacterium sp. ALG8 with diverse plasmids.</title>
        <authorList>
            <person name="Sun C."/>
        </authorList>
    </citation>
    <scope>NUCLEOTIDE SEQUENCE [LARGE SCALE GENOMIC DNA]</scope>
    <source>
        <strain evidence="2 3">ALG8</strain>
    </source>
</reference>
<organism evidence="2 3">
    <name type="scientific">Pontivivens nitratireducens</name>
    <dbReference type="NCBI Taxonomy" id="2758038"/>
    <lineage>
        <taxon>Bacteria</taxon>
        <taxon>Pseudomonadati</taxon>
        <taxon>Pseudomonadota</taxon>
        <taxon>Alphaproteobacteria</taxon>
        <taxon>Rhodobacterales</taxon>
        <taxon>Paracoccaceae</taxon>
        <taxon>Pontivivens</taxon>
    </lineage>
</organism>
<gene>
    <name evidence="2" type="ORF">G8E03_13495</name>
</gene>
<keyword evidence="1" id="KW-0732">Signal</keyword>
<dbReference type="Proteomes" id="UP000500791">
    <property type="component" value="Chromosome"/>
</dbReference>
<dbReference type="PROSITE" id="PS51257">
    <property type="entry name" value="PROKAR_LIPOPROTEIN"/>
    <property type="match status" value="1"/>
</dbReference>
<dbReference type="AlphaFoldDB" id="A0A6G7VP79"/>
<feature type="chain" id="PRO_5026256248" description="Peptidase S1" evidence="1">
    <location>
        <begin position="21"/>
        <end position="157"/>
    </location>
</feature>
<protein>
    <recommendedName>
        <fullName evidence="4">Peptidase S1</fullName>
    </recommendedName>
</protein>
<keyword evidence="3" id="KW-1185">Reference proteome</keyword>
<dbReference type="RefSeq" id="WP_166192911.1">
    <property type="nucleotide sequence ID" value="NZ_CP049811.1"/>
</dbReference>
<accession>A0A6G7VP79</accession>